<reference evidence="2" key="1">
    <citation type="journal article" date="2011" name="PLoS Genet.">
        <title>Genomic analysis of the necrotrophic fungal pathogens Sclerotinia sclerotiorum and Botrytis cinerea.</title>
        <authorList>
            <person name="Amselem J."/>
            <person name="Cuomo C.A."/>
            <person name="van Kan J.A."/>
            <person name="Viaud M."/>
            <person name="Benito E.P."/>
            <person name="Couloux A."/>
            <person name="Coutinho P.M."/>
            <person name="de Vries R.P."/>
            <person name="Dyer P.S."/>
            <person name="Fillinger S."/>
            <person name="Fournier E."/>
            <person name="Gout L."/>
            <person name="Hahn M."/>
            <person name="Kohn L."/>
            <person name="Lapalu N."/>
            <person name="Plummer K.M."/>
            <person name="Pradier J.M."/>
            <person name="Quevillon E."/>
            <person name="Sharon A."/>
            <person name="Simon A."/>
            <person name="ten Have A."/>
            <person name="Tudzynski B."/>
            <person name="Tudzynski P."/>
            <person name="Wincker P."/>
            <person name="Andrew M."/>
            <person name="Anthouard V."/>
            <person name="Beever R.E."/>
            <person name="Beffa R."/>
            <person name="Benoit I."/>
            <person name="Bouzid O."/>
            <person name="Brault B."/>
            <person name="Chen Z."/>
            <person name="Choquer M."/>
            <person name="Collemare J."/>
            <person name="Cotton P."/>
            <person name="Danchin E.G."/>
            <person name="Da Silva C."/>
            <person name="Gautier A."/>
            <person name="Giraud C."/>
            <person name="Giraud T."/>
            <person name="Gonzalez C."/>
            <person name="Grossetete S."/>
            <person name="Guldener U."/>
            <person name="Henrissat B."/>
            <person name="Howlett B.J."/>
            <person name="Kodira C."/>
            <person name="Kretschmer M."/>
            <person name="Lappartient A."/>
            <person name="Leroch M."/>
            <person name="Levis C."/>
            <person name="Mauceli E."/>
            <person name="Neuveglise C."/>
            <person name="Oeser B."/>
            <person name="Pearson M."/>
            <person name="Poulain J."/>
            <person name="Poussereau N."/>
            <person name="Quesneville H."/>
            <person name="Rascle C."/>
            <person name="Schumacher J."/>
            <person name="Segurens B."/>
            <person name="Sexton A."/>
            <person name="Silva E."/>
            <person name="Sirven C."/>
            <person name="Soanes D.M."/>
            <person name="Talbot N.J."/>
            <person name="Templeton M."/>
            <person name="Yandava C."/>
            <person name="Yarden O."/>
            <person name="Zeng Q."/>
            <person name="Rollins J.A."/>
            <person name="Lebrun M.H."/>
            <person name="Dickman M."/>
        </authorList>
    </citation>
    <scope>NUCLEOTIDE SEQUENCE [LARGE SCALE GENOMIC DNA]</scope>
    <source>
        <strain evidence="2">ATCC 18683 / 1980 / Ss-1</strain>
    </source>
</reference>
<accession>A7E8P4</accession>
<dbReference type="HOGENOM" id="CLU_1661837_0_0_1"/>
<keyword evidence="2" id="KW-1185">Reference proteome</keyword>
<name>A7E8P4_SCLS1</name>
<sequence length="159" mass="18520">MSKTQNRSLIPEANVTKEKIVKSRTTFETIFKCRQDAQLHKEAEVKFGIQKKPYLRVQSRWCFDIASDIEDGLRGSLAQWFDYHYLVRAWKNGGTMYDPQILYSVLEYILPLKILASPHAPRSNEIAQIVAIMRASVRTDYESIDYELELVNCLPRSIY</sequence>
<evidence type="ECO:0000313" key="1">
    <source>
        <dbReference type="EMBL" id="EDN96746.1"/>
    </source>
</evidence>
<dbReference type="Proteomes" id="UP000001312">
    <property type="component" value="Unassembled WGS sequence"/>
</dbReference>
<gene>
    <name evidence="1" type="ORF">SS1G_01672</name>
</gene>
<dbReference type="GeneID" id="5493338"/>
<evidence type="ECO:0000313" key="2">
    <source>
        <dbReference type="Proteomes" id="UP000001312"/>
    </source>
</evidence>
<protein>
    <submittedName>
        <fullName evidence="1">Uncharacterized protein</fullName>
    </submittedName>
</protein>
<dbReference type="RefSeq" id="XP_001597478.1">
    <property type="nucleotide sequence ID" value="XM_001597428.1"/>
</dbReference>
<dbReference type="EMBL" id="CH476622">
    <property type="protein sequence ID" value="EDN96746.1"/>
    <property type="molecule type" value="Genomic_DNA"/>
</dbReference>
<dbReference type="KEGG" id="ssl:SS1G_01672"/>
<dbReference type="AlphaFoldDB" id="A7E8P4"/>
<organism evidence="1 2">
    <name type="scientific">Sclerotinia sclerotiorum (strain ATCC 18683 / 1980 / Ss-1)</name>
    <name type="common">White mold</name>
    <name type="synonym">Whetzelinia sclerotiorum</name>
    <dbReference type="NCBI Taxonomy" id="665079"/>
    <lineage>
        <taxon>Eukaryota</taxon>
        <taxon>Fungi</taxon>
        <taxon>Dikarya</taxon>
        <taxon>Ascomycota</taxon>
        <taxon>Pezizomycotina</taxon>
        <taxon>Leotiomycetes</taxon>
        <taxon>Helotiales</taxon>
        <taxon>Sclerotiniaceae</taxon>
        <taxon>Sclerotinia</taxon>
    </lineage>
</organism>
<proteinExistence type="predicted"/>
<dbReference type="InParanoid" id="A7E8P4"/>